<feature type="transmembrane region" description="Helical" evidence="6">
    <location>
        <begin position="49"/>
        <end position="74"/>
    </location>
</feature>
<keyword evidence="4 6" id="KW-0472">Membrane</keyword>
<evidence type="ECO:0000256" key="1">
    <source>
        <dbReference type="ARBA" id="ARBA00004141"/>
    </source>
</evidence>
<feature type="transmembrane region" description="Helical" evidence="6">
    <location>
        <begin position="251"/>
        <end position="275"/>
    </location>
</feature>
<gene>
    <name evidence="8" type="ORF">N7456_006691</name>
</gene>
<keyword evidence="9" id="KW-1185">Reference proteome</keyword>
<dbReference type="InterPro" id="IPR049326">
    <property type="entry name" value="Rhodopsin_dom_fungi"/>
</dbReference>
<dbReference type="EMBL" id="JAPQKH010000004">
    <property type="protein sequence ID" value="KAJ5100639.1"/>
    <property type="molecule type" value="Genomic_DNA"/>
</dbReference>
<evidence type="ECO:0000256" key="2">
    <source>
        <dbReference type="ARBA" id="ARBA00022692"/>
    </source>
</evidence>
<proteinExistence type="inferred from homology"/>
<reference evidence="8" key="1">
    <citation type="submission" date="2022-11" db="EMBL/GenBank/DDBJ databases">
        <authorList>
            <person name="Petersen C."/>
        </authorList>
    </citation>
    <scope>NUCLEOTIDE SEQUENCE</scope>
    <source>
        <strain evidence="8">IBT 30069</strain>
    </source>
</reference>
<keyword evidence="3 6" id="KW-1133">Transmembrane helix</keyword>
<evidence type="ECO:0000256" key="3">
    <source>
        <dbReference type="ARBA" id="ARBA00022989"/>
    </source>
</evidence>
<protein>
    <recommendedName>
        <fullName evidence="7">Rhodopsin domain-containing protein</fullName>
    </recommendedName>
</protein>
<feature type="domain" description="Rhodopsin" evidence="7">
    <location>
        <begin position="33"/>
        <end position="276"/>
    </location>
</feature>
<feature type="transmembrane region" description="Helical" evidence="6">
    <location>
        <begin position="94"/>
        <end position="121"/>
    </location>
</feature>
<evidence type="ECO:0000313" key="8">
    <source>
        <dbReference type="EMBL" id="KAJ5100639.1"/>
    </source>
</evidence>
<organism evidence="8 9">
    <name type="scientific">Penicillium angulare</name>
    <dbReference type="NCBI Taxonomy" id="116970"/>
    <lineage>
        <taxon>Eukaryota</taxon>
        <taxon>Fungi</taxon>
        <taxon>Dikarya</taxon>
        <taxon>Ascomycota</taxon>
        <taxon>Pezizomycotina</taxon>
        <taxon>Eurotiomycetes</taxon>
        <taxon>Eurotiomycetidae</taxon>
        <taxon>Eurotiales</taxon>
        <taxon>Aspergillaceae</taxon>
        <taxon>Penicillium</taxon>
    </lineage>
</organism>
<feature type="transmembrane region" description="Helical" evidence="6">
    <location>
        <begin position="212"/>
        <end position="231"/>
    </location>
</feature>
<feature type="transmembrane region" description="Helical" evidence="6">
    <location>
        <begin position="178"/>
        <end position="200"/>
    </location>
</feature>
<dbReference type="PANTHER" id="PTHR33048">
    <property type="entry name" value="PTH11-LIKE INTEGRAL MEMBRANE PROTEIN (AFU_ORTHOLOGUE AFUA_5G11245)"/>
    <property type="match status" value="1"/>
</dbReference>
<dbReference type="Pfam" id="PF20684">
    <property type="entry name" value="Fung_rhodopsin"/>
    <property type="match status" value="1"/>
</dbReference>
<evidence type="ECO:0000256" key="6">
    <source>
        <dbReference type="SAM" id="Phobius"/>
    </source>
</evidence>
<feature type="transmembrane region" description="Helical" evidence="6">
    <location>
        <begin position="15"/>
        <end position="37"/>
    </location>
</feature>
<dbReference type="InterPro" id="IPR052337">
    <property type="entry name" value="SAT4-like"/>
</dbReference>
<accession>A0A9W9FIB7</accession>
<dbReference type="PANTHER" id="PTHR33048:SF42">
    <property type="entry name" value="INTEGRAL MEMBRANE PROTEIN"/>
    <property type="match status" value="1"/>
</dbReference>
<evidence type="ECO:0000256" key="4">
    <source>
        <dbReference type="ARBA" id="ARBA00023136"/>
    </source>
</evidence>
<dbReference type="GO" id="GO:0016020">
    <property type="term" value="C:membrane"/>
    <property type="evidence" value="ECO:0007669"/>
    <property type="project" value="UniProtKB-SubCell"/>
</dbReference>
<keyword evidence="2 6" id="KW-0812">Transmembrane</keyword>
<comment type="subcellular location">
    <subcellularLocation>
        <location evidence="1">Membrane</location>
        <topology evidence="1">Multi-pass membrane protein</topology>
    </subcellularLocation>
</comment>
<reference evidence="8" key="2">
    <citation type="journal article" date="2023" name="IMA Fungus">
        <title>Comparative genomic study of the Penicillium genus elucidates a diverse pangenome and 15 lateral gene transfer events.</title>
        <authorList>
            <person name="Petersen C."/>
            <person name="Sorensen T."/>
            <person name="Nielsen M.R."/>
            <person name="Sondergaard T.E."/>
            <person name="Sorensen J.L."/>
            <person name="Fitzpatrick D.A."/>
            <person name="Frisvad J.C."/>
            <person name="Nielsen K.L."/>
        </authorList>
    </citation>
    <scope>NUCLEOTIDE SEQUENCE</scope>
    <source>
        <strain evidence="8">IBT 30069</strain>
    </source>
</reference>
<name>A0A9W9FIB7_9EURO</name>
<evidence type="ECO:0000313" key="9">
    <source>
        <dbReference type="Proteomes" id="UP001149165"/>
    </source>
</evidence>
<dbReference type="Proteomes" id="UP001149165">
    <property type="component" value="Unassembled WGS sequence"/>
</dbReference>
<evidence type="ECO:0000259" key="7">
    <source>
        <dbReference type="Pfam" id="PF20684"/>
    </source>
</evidence>
<comment type="caution">
    <text evidence="8">The sequence shown here is derived from an EMBL/GenBank/DDBJ whole genome shotgun (WGS) entry which is preliminary data.</text>
</comment>
<feature type="transmembrane region" description="Helical" evidence="6">
    <location>
        <begin position="128"/>
        <end position="151"/>
    </location>
</feature>
<dbReference type="AlphaFoldDB" id="A0A9W9FIB7"/>
<evidence type="ECO:0000256" key="5">
    <source>
        <dbReference type="ARBA" id="ARBA00038359"/>
    </source>
</evidence>
<dbReference type="OrthoDB" id="5417887at2759"/>
<comment type="similarity">
    <text evidence="5">Belongs to the SAT4 family.</text>
</comment>
<sequence length="288" mass="32190">MALSANDAAQDDGPLILAVSWILIVIPGLIVALRLYCKVTLSRGFGWDDGVCVFSWLIQLVYTIMVTKGVQLGVLGKHVDAIENESDIPHGLKLLYIGFVIIIFGCVFAKSSFVITLLRIVTRPWHKVILWFIMISMNALMWTCAICYLAQCKPAAALWNIDLMDKAKCWPSYVFENIAMVAGAYSGCMDVILALFPWFILWNLQMKKREKFGIIIAMSMGVFAGIAAFIKTSKLKDVDKVEDFTYYCTPILLWASAETGLTIFAASIPSLRMLFMRGSPKLLIHIIN</sequence>